<evidence type="ECO:0000256" key="8">
    <source>
        <dbReference type="SAM" id="Phobius"/>
    </source>
</evidence>
<evidence type="ECO:0000256" key="1">
    <source>
        <dbReference type="ARBA" id="ARBA00004651"/>
    </source>
</evidence>
<feature type="transmembrane region" description="Helical" evidence="8">
    <location>
        <begin position="12"/>
        <end position="31"/>
    </location>
</feature>
<dbReference type="InterPro" id="IPR011606">
    <property type="entry name" value="Brnchd-chn_aa_trnsp_permease"/>
</dbReference>
<keyword evidence="7 8" id="KW-0472">Membrane</keyword>
<feature type="transmembrane region" description="Helical" evidence="8">
    <location>
        <begin position="136"/>
        <end position="157"/>
    </location>
</feature>
<evidence type="ECO:0000256" key="5">
    <source>
        <dbReference type="ARBA" id="ARBA00022692"/>
    </source>
</evidence>
<evidence type="ECO:0000256" key="4">
    <source>
        <dbReference type="ARBA" id="ARBA00022475"/>
    </source>
</evidence>
<name>A0A410GB27_9BURK</name>
<feature type="transmembrane region" description="Helical" evidence="8">
    <location>
        <begin position="67"/>
        <end position="88"/>
    </location>
</feature>
<keyword evidence="4" id="KW-1003">Cell membrane</keyword>
<dbReference type="PANTHER" id="PTHR34979">
    <property type="entry name" value="INNER MEMBRANE PROTEIN YGAZ"/>
    <property type="match status" value="1"/>
</dbReference>
<dbReference type="Pfam" id="PF03591">
    <property type="entry name" value="AzlC"/>
    <property type="match status" value="1"/>
</dbReference>
<reference evidence="9 10" key="1">
    <citation type="submission" date="2017-08" db="EMBL/GenBank/DDBJ databases">
        <authorList>
            <person name="Park S.-J."/>
            <person name="Kim H."/>
        </authorList>
    </citation>
    <scope>NUCLEOTIDE SEQUENCE [LARGE SCALE GENOMIC DNA]</scope>
    <source>
        <strain evidence="10">ye3</strain>
    </source>
</reference>
<keyword evidence="3" id="KW-0813">Transport</keyword>
<feature type="transmembrane region" description="Helical" evidence="8">
    <location>
        <begin position="189"/>
        <end position="222"/>
    </location>
</feature>
<comment type="subcellular location">
    <subcellularLocation>
        <location evidence="1">Cell membrane</location>
        <topology evidence="1">Multi-pass membrane protein</topology>
    </subcellularLocation>
</comment>
<gene>
    <name evidence="9" type="ORF">CKA81_06315</name>
</gene>
<evidence type="ECO:0000313" key="9">
    <source>
        <dbReference type="EMBL" id="QAA93494.1"/>
    </source>
</evidence>
<dbReference type="AlphaFoldDB" id="A0A410GB27"/>
<feature type="transmembrane region" description="Helical" evidence="8">
    <location>
        <begin position="38"/>
        <end position="61"/>
    </location>
</feature>
<proteinExistence type="inferred from homology"/>
<keyword evidence="6 8" id="KW-1133">Transmembrane helix</keyword>
<dbReference type="Proteomes" id="UP000283474">
    <property type="component" value="Chromosome"/>
</dbReference>
<dbReference type="KEGG" id="pus:CKA81_06315"/>
<protein>
    <submittedName>
        <fullName evidence="9">AzlC-like protein</fullName>
    </submittedName>
</protein>
<keyword evidence="10" id="KW-1185">Reference proteome</keyword>
<comment type="similarity">
    <text evidence="2">Belongs to the AzlC family.</text>
</comment>
<evidence type="ECO:0000256" key="3">
    <source>
        <dbReference type="ARBA" id="ARBA00022448"/>
    </source>
</evidence>
<organism evidence="9 10">
    <name type="scientific">Pollutimonas thiosulfatoxidans</name>
    <dbReference type="NCBI Taxonomy" id="2028345"/>
    <lineage>
        <taxon>Bacteria</taxon>
        <taxon>Pseudomonadati</taxon>
        <taxon>Pseudomonadota</taxon>
        <taxon>Betaproteobacteria</taxon>
        <taxon>Burkholderiales</taxon>
        <taxon>Alcaligenaceae</taxon>
        <taxon>Pollutimonas</taxon>
    </lineage>
</organism>
<evidence type="ECO:0000313" key="10">
    <source>
        <dbReference type="Proteomes" id="UP000283474"/>
    </source>
</evidence>
<dbReference type="GO" id="GO:0005886">
    <property type="term" value="C:plasma membrane"/>
    <property type="evidence" value="ECO:0007669"/>
    <property type="project" value="UniProtKB-SubCell"/>
</dbReference>
<keyword evidence="5 8" id="KW-0812">Transmembrane</keyword>
<evidence type="ECO:0000256" key="2">
    <source>
        <dbReference type="ARBA" id="ARBA00010735"/>
    </source>
</evidence>
<evidence type="ECO:0000256" key="6">
    <source>
        <dbReference type="ARBA" id="ARBA00022989"/>
    </source>
</evidence>
<sequence length="225" mass="23912">MRTPVARGLADSLSIAVGYVPVAISFGLAAVHADFTPLMAVMASVFIYAGASQFILVTLVAAGTSPIGVVGILLLMNLRHLFYGPALLARMGQRTRRMPAFVLAAGLTDEVFATSISKLEQQPENERERWYVGLQLGAYSSWVGGTAIGAWFGQGWIQESEVLAQTLGFVLPALFFALLLEIRHLVSRGVLAAAAIAALLTLLLLPAYAAIITGMLAGALWAVRK</sequence>
<evidence type="ECO:0000256" key="7">
    <source>
        <dbReference type="ARBA" id="ARBA00023136"/>
    </source>
</evidence>
<dbReference type="OrthoDB" id="3177005at2"/>
<dbReference type="GO" id="GO:1903785">
    <property type="term" value="P:L-valine transmembrane transport"/>
    <property type="evidence" value="ECO:0007669"/>
    <property type="project" value="TreeGrafter"/>
</dbReference>
<dbReference type="RefSeq" id="WP_128354538.1">
    <property type="nucleotide sequence ID" value="NZ_CP022987.1"/>
</dbReference>
<dbReference type="EMBL" id="CP022987">
    <property type="protein sequence ID" value="QAA93494.1"/>
    <property type="molecule type" value="Genomic_DNA"/>
</dbReference>
<feature type="transmembrane region" description="Helical" evidence="8">
    <location>
        <begin position="163"/>
        <end position="182"/>
    </location>
</feature>
<dbReference type="PANTHER" id="PTHR34979:SF1">
    <property type="entry name" value="INNER MEMBRANE PROTEIN YGAZ"/>
    <property type="match status" value="1"/>
</dbReference>
<accession>A0A410GB27</accession>